<protein>
    <submittedName>
        <fullName evidence="1">Uncharacterized protein</fullName>
    </submittedName>
</protein>
<dbReference type="Gene3D" id="1.10.10.10">
    <property type="entry name" value="Winged helix-like DNA-binding domain superfamily/Winged helix DNA-binding domain"/>
    <property type="match status" value="1"/>
</dbReference>
<dbReference type="AlphaFoldDB" id="A0A2L2YQS9"/>
<accession>A0A2L2YQS9</accession>
<proteinExistence type="evidence at transcript level"/>
<name>A0A2L2YQS9_PARTP</name>
<sequence length="290" mass="33894">MGKKVSELRSFIMEALRDGKYLQHLEWIDPEKMIFKLDLPHVSKYSDLNQLKMYKDWHFRNSKDNNIDLKNFDDYSQVRHSLQVSFKKSIYFKKQEEKIFRFSTDDEIKDKRKKPNYKSGTQNFEIADDRNNSPCAVASSGDGCLDENISDEFDQCFWNVYLPNPLEWESVENFLYSSNENGVMLYKFKREQNVAGTGSAICWEPSDIKLSGELNAEIPIPGIFVENKDLFEKLLSNNVCINELSGCLIFLLENRAENDQYDVYKIESTGGDIYVLPGYFIFYSHNDCRI</sequence>
<dbReference type="EMBL" id="IAAA01045390">
    <property type="protein sequence ID" value="LAA10433.1"/>
    <property type="molecule type" value="mRNA"/>
</dbReference>
<organism evidence="1">
    <name type="scientific">Parasteatoda tepidariorum</name>
    <name type="common">Common house spider</name>
    <name type="synonym">Achaearanea tepidariorum</name>
    <dbReference type="NCBI Taxonomy" id="114398"/>
    <lineage>
        <taxon>Eukaryota</taxon>
        <taxon>Metazoa</taxon>
        <taxon>Ecdysozoa</taxon>
        <taxon>Arthropoda</taxon>
        <taxon>Chelicerata</taxon>
        <taxon>Arachnida</taxon>
        <taxon>Araneae</taxon>
        <taxon>Araneomorphae</taxon>
        <taxon>Entelegynae</taxon>
        <taxon>Araneoidea</taxon>
        <taxon>Theridiidae</taxon>
        <taxon>Parasteatoda</taxon>
    </lineage>
</organism>
<dbReference type="InterPro" id="IPR036388">
    <property type="entry name" value="WH-like_DNA-bd_sf"/>
</dbReference>
<evidence type="ECO:0000313" key="1">
    <source>
        <dbReference type="EMBL" id="LAA10433.1"/>
    </source>
</evidence>
<reference evidence="1" key="1">
    <citation type="journal article" date="2016" name="Mol. Ecol. Resour.">
        <title>Evaluation of the impact of RNA preservation methods of spiders for de novo transcriptome assembly.</title>
        <authorList>
            <person name="Kono N."/>
            <person name="Nakamura H."/>
            <person name="Ito Y."/>
            <person name="Tomita M."/>
            <person name="Arakawa K."/>
        </authorList>
    </citation>
    <scope>NUCLEOTIDE SEQUENCE</scope>
    <source>
        <tissue evidence="1">Whole body</tissue>
    </source>
</reference>